<dbReference type="InterPro" id="IPR006665">
    <property type="entry name" value="OmpA-like"/>
</dbReference>
<dbReference type="PANTHER" id="PTHR30329:SF21">
    <property type="entry name" value="LIPOPROTEIN YIAD-RELATED"/>
    <property type="match status" value="1"/>
</dbReference>
<dbReference type="CDD" id="cd07185">
    <property type="entry name" value="OmpA_C-like"/>
    <property type="match status" value="2"/>
</dbReference>
<dbReference type="PANTHER" id="PTHR30329">
    <property type="entry name" value="STATOR ELEMENT OF FLAGELLAR MOTOR COMPLEX"/>
    <property type="match status" value="1"/>
</dbReference>
<dbReference type="SUPFAM" id="SSF103088">
    <property type="entry name" value="OmpA-like"/>
    <property type="match status" value="2"/>
</dbReference>
<dbReference type="EMBL" id="JACBJI010000008">
    <property type="protein sequence ID" value="NYA72470.1"/>
    <property type="molecule type" value="Genomic_DNA"/>
</dbReference>
<evidence type="ECO:0000256" key="1">
    <source>
        <dbReference type="ARBA" id="ARBA00004442"/>
    </source>
</evidence>
<dbReference type="InterPro" id="IPR006664">
    <property type="entry name" value="OMP_bac"/>
</dbReference>
<evidence type="ECO:0000256" key="3">
    <source>
        <dbReference type="ARBA" id="ARBA00023237"/>
    </source>
</evidence>
<feature type="domain" description="OmpA-like" evidence="5">
    <location>
        <begin position="144"/>
        <end position="261"/>
    </location>
</feature>
<organism evidence="6 7">
    <name type="scientific">Flavobacterium agri</name>
    <dbReference type="NCBI Taxonomy" id="2743471"/>
    <lineage>
        <taxon>Bacteria</taxon>
        <taxon>Pseudomonadati</taxon>
        <taxon>Bacteroidota</taxon>
        <taxon>Flavobacteriia</taxon>
        <taxon>Flavobacteriales</taxon>
        <taxon>Flavobacteriaceae</taxon>
        <taxon>Flavobacterium</taxon>
    </lineage>
</organism>
<comment type="caution">
    <text evidence="6">The sequence shown here is derived from an EMBL/GenBank/DDBJ whole genome shotgun (WGS) entry which is preliminary data.</text>
</comment>
<gene>
    <name evidence="6" type="ORF">HZF10_16180</name>
</gene>
<dbReference type="Proteomes" id="UP000535020">
    <property type="component" value="Unassembled WGS sequence"/>
</dbReference>
<reference evidence="6 7" key="1">
    <citation type="submission" date="2020-07" db="EMBL/GenBank/DDBJ databases">
        <authorList>
            <person name="Sun Q."/>
        </authorList>
    </citation>
    <scope>NUCLEOTIDE SEQUENCE [LARGE SCALE GENOMIC DNA]</scope>
    <source>
        <strain evidence="6 7">MAH-1</strain>
    </source>
</reference>
<evidence type="ECO:0000256" key="4">
    <source>
        <dbReference type="PROSITE-ProRule" id="PRU00473"/>
    </source>
</evidence>
<evidence type="ECO:0000256" key="2">
    <source>
        <dbReference type="ARBA" id="ARBA00023136"/>
    </source>
</evidence>
<dbReference type="Pfam" id="PF00691">
    <property type="entry name" value="OmpA"/>
    <property type="match status" value="2"/>
</dbReference>
<dbReference type="GO" id="GO:0009279">
    <property type="term" value="C:cell outer membrane"/>
    <property type="evidence" value="ECO:0007669"/>
    <property type="project" value="UniProtKB-SubCell"/>
</dbReference>
<dbReference type="RefSeq" id="WP_176007273.1">
    <property type="nucleotide sequence ID" value="NZ_JABWMI010000020.1"/>
</dbReference>
<name>A0A7Y8Y789_9FLAO</name>
<evidence type="ECO:0000313" key="6">
    <source>
        <dbReference type="EMBL" id="NYA72470.1"/>
    </source>
</evidence>
<keyword evidence="7" id="KW-1185">Reference proteome</keyword>
<comment type="subcellular location">
    <subcellularLocation>
        <location evidence="1">Cell outer membrane</location>
    </subcellularLocation>
</comment>
<proteinExistence type="predicted"/>
<keyword evidence="3" id="KW-0998">Cell outer membrane</keyword>
<feature type="domain" description="OmpA-like" evidence="5">
    <location>
        <begin position="11"/>
        <end position="122"/>
    </location>
</feature>
<dbReference type="PRINTS" id="PR01021">
    <property type="entry name" value="OMPADOMAIN"/>
</dbReference>
<evidence type="ECO:0000313" key="7">
    <source>
        <dbReference type="Proteomes" id="UP000535020"/>
    </source>
</evidence>
<dbReference type="PROSITE" id="PS51123">
    <property type="entry name" value="OMPA_2"/>
    <property type="match status" value="2"/>
</dbReference>
<evidence type="ECO:0000259" key="5">
    <source>
        <dbReference type="PROSITE" id="PS51123"/>
    </source>
</evidence>
<dbReference type="InterPro" id="IPR036737">
    <property type="entry name" value="OmpA-like_sf"/>
</dbReference>
<dbReference type="InterPro" id="IPR050330">
    <property type="entry name" value="Bact_OuterMem_StrucFunc"/>
</dbReference>
<sequence length="261" mass="30261">MKFAFFFLFSISFGFAQNQTEVFFEFDHYDLEPSQQQKLDSWIVQNPKAEVTGIYGYCDRIGTLEYNDSLSVKRAETVKEYLKSSEMAFADDFELKGYGENFLQSKTRSENRKVAVRYALETDSQTINPRPKSELQKTMEKAVVGEKIRLPNLNFFNMSDQIVPKSRAVLGELLEIMKSNPKLKVEIQGHICCQTVKERDYSYVSTIRAKAVYNYLVRNGIEPERLSYKGYGVSRPLHPIPEKNEKEQDENRRVEVEILGN</sequence>
<dbReference type="AlphaFoldDB" id="A0A7Y8Y789"/>
<dbReference type="Gene3D" id="3.30.1330.60">
    <property type="entry name" value="OmpA-like domain"/>
    <property type="match status" value="2"/>
</dbReference>
<keyword evidence="2 4" id="KW-0472">Membrane</keyword>
<accession>A0A7Y8Y789</accession>
<protein>
    <submittedName>
        <fullName evidence="6">OmpA family protein</fullName>
    </submittedName>
</protein>